<dbReference type="Proteomes" id="UP000664844">
    <property type="component" value="Unassembled WGS sequence"/>
</dbReference>
<organism evidence="1 2">
    <name type="scientific">Phormidium pseudopriestleyi FRX01</name>
    <dbReference type="NCBI Taxonomy" id="1759528"/>
    <lineage>
        <taxon>Bacteria</taxon>
        <taxon>Bacillati</taxon>
        <taxon>Cyanobacteriota</taxon>
        <taxon>Cyanophyceae</taxon>
        <taxon>Oscillatoriophycideae</taxon>
        <taxon>Oscillatoriales</taxon>
        <taxon>Oscillatoriaceae</taxon>
        <taxon>Phormidium</taxon>
    </lineage>
</organism>
<accession>A0ABS3FNM9</accession>
<evidence type="ECO:0008006" key="3">
    <source>
        <dbReference type="Google" id="ProtNLM"/>
    </source>
</evidence>
<comment type="caution">
    <text evidence="1">The sequence shown here is derived from an EMBL/GenBank/DDBJ whole genome shotgun (WGS) entry which is preliminary data.</text>
</comment>
<reference evidence="1 2" key="1">
    <citation type="submission" date="2021-03" db="EMBL/GenBank/DDBJ databases">
        <title>Metabolic Capacity of the Antarctic Cyanobacterium Phormidium pseudopriestleyi that Sustains Oxygenic Photosynthesis in the Presence of Hydrogen Sulfide.</title>
        <authorList>
            <person name="Lumian J.E."/>
            <person name="Jungblut A.D."/>
            <person name="Dillon M.L."/>
            <person name="Hawes I."/>
            <person name="Doran P.T."/>
            <person name="Mackey T.J."/>
            <person name="Dick G.J."/>
            <person name="Grettenberger C.L."/>
            <person name="Sumner D.Y."/>
        </authorList>
    </citation>
    <scope>NUCLEOTIDE SEQUENCE [LARGE SCALE GENOMIC DNA]</scope>
    <source>
        <strain evidence="1 2">FRX01</strain>
    </source>
</reference>
<name>A0ABS3FNM9_9CYAN</name>
<sequence length="97" mass="11390">MDNKWISLDLEADVISQQSNQNKMSLPDFFTLAKLLEYWQRQTGGPLKDFFLNGWECKVLQPGKGWQTGKMKIHIEFYPDRPTEPESPLDDIRKMDN</sequence>
<keyword evidence="2" id="KW-1185">Reference proteome</keyword>
<dbReference type="EMBL" id="JAFLQW010000173">
    <property type="protein sequence ID" value="MBO0348720.1"/>
    <property type="molecule type" value="Genomic_DNA"/>
</dbReference>
<evidence type="ECO:0000313" key="2">
    <source>
        <dbReference type="Proteomes" id="UP000664844"/>
    </source>
</evidence>
<dbReference type="InterPro" id="IPR014971">
    <property type="entry name" value="KGK"/>
</dbReference>
<dbReference type="Pfam" id="PF08872">
    <property type="entry name" value="KGK"/>
    <property type="match status" value="1"/>
</dbReference>
<protein>
    <recommendedName>
        <fullName evidence="3">KGK family protein</fullName>
    </recommendedName>
</protein>
<dbReference type="RefSeq" id="WP_207087264.1">
    <property type="nucleotide sequence ID" value="NZ_JAFLQW010000173.1"/>
</dbReference>
<gene>
    <name evidence="1" type="ORF">J0895_06315</name>
</gene>
<evidence type="ECO:0000313" key="1">
    <source>
        <dbReference type="EMBL" id="MBO0348720.1"/>
    </source>
</evidence>
<proteinExistence type="predicted"/>